<reference evidence="2" key="1">
    <citation type="submission" date="2020-06" db="EMBL/GenBank/DDBJ databases">
        <title>WGS assembly of Ceratodon purpureus strain R40.</title>
        <authorList>
            <person name="Carey S.B."/>
            <person name="Jenkins J."/>
            <person name="Shu S."/>
            <person name="Lovell J.T."/>
            <person name="Sreedasyam A."/>
            <person name="Maumus F."/>
            <person name="Tiley G.P."/>
            <person name="Fernandez-Pozo N."/>
            <person name="Barry K."/>
            <person name="Chen C."/>
            <person name="Wang M."/>
            <person name="Lipzen A."/>
            <person name="Daum C."/>
            <person name="Saski C.A."/>
            <person name="Payton A.C."/>
            <person name="Mcbreen J.C."/>
            <person name="Conrad R.E."/>
            <person name="Kollar L.M."/>
            <person name="Olsson S."/>
            <person name="Huttunen S."/>
            <person name="Landis J.B."/>
            <person name="Wickett N.J."/>
            <person name="Johnson M.G."/>
            <person name="Rensing S.A."/>
            <person name="Grimwood J."/>
            <person name="Schmutz J."/>
            <person name="Mcdaniel S.F."/>
        </authorList>
    </citation>
    <scope>NUCLEOTIDE SEQUENCE</scope>
    <source>
        <strain evidence="2">R40</strain>
    </source>
</reference>
<sequence length="431" mass="48247">MSKTMCPDPYPMCPQKACGLPISGCRYLGCVNPRCRQNHTEQGVELKYKPPSDFEFQEKFDTQEMPWRPSRVMTSQNYGYEPPFKPSRHFYTPDLITQPTLKCNAIPTKEQPWRAQRKVFPIQTGALSEDTGGHGRKSVAPAVPKEKSEPASLKVSSRGSYDCSSQTTTEKPWNPGRHQSGKAGSETTQQDFHPHRRRIPKGGSTSLVRHAKKGPGFYKRNDGEWLPPFRASTPEMVAHQAPGCVPWQCPKTGKKKADPNCRQGEWQPDFRSRCSSQSAPSTPEHRPAGLRHIHRRPDEWCPPWKAQQSKLQQHSTDVDAFGYDPLMSRNATINEGANCTHYLDDDEGRERQGEHDRGAESTEDEGGDGEGGEGEESNGFDGDEFCKYDRESYPSHEKGDCNVDNCDGYGDQEPGVGRPPASSNSWCAEDD</sequence>
<feature type="region of interest" description="Disordered" evidence="1">
    <location>
        <begin position="125"/>
        <end position="222"/>
    </location>
</feature>
<feature type="compositionally biased region" description="Basic and acidic residues" evidence="1">
    <location>
        <begin position="384"/>
        <end position="401"/>
    </location>
</feature>
<comment type="caution">
    <text evidence="2">The sequence shown here is derived from an EMBL/GenBank/DDBJ whole genome shotgun (WGS) entry which is preliminary data.</text>
</comment>
<feature type="compositionally biased region" description="Polar residues" evidence="1">
    <location>
        <begin position="421"/>
        <end position="431"/>
    </location>
</feature>
<proteinExistence type="predicted"/>
<organism evidence="2 3">
    <name type="scientific">Ceratodon purpureus</name>
    <name type="common">Fire moss</name>
    <name type="synonym">Dicranum purpureum</name>
    <dbReference type="NCBI Taxonomy" id="3225"/>
    <lineage>
        <taxon>Eukaryota</taxon>
        <taxon>Viridiplantae</taxon>
        <taxon>Streptophyta</taxon>
        <taxon>Embryophyta</taxon>
        <taxon>Bryophyta</taxon>
        <taxon>Bryophytina</taxon>
        <taxon>Bryopsida</taxon>
        <taxon>Dicranidae</taxon>
        <taxon>Pseudoditrichales</taxon>
        <taxon>Ditrichaceae</taxon>
        <taxon>Ceratodon</taxon>
    </lineage>
</organism>
<feature type="compositionally biased region" description="Polar residues" evidence="1">
    <location>
        <begin position="154"/>
        <end position="171"/>
    </location>
</feature>
<feature type="region of interest" description="Disordered" evidence="1">
    <location>
        <begin position="252"/>
        <end position="431"/>
    </location>
</feature>
<feature type="compositionally biased region" description="Polar residues" evidence="1">
    <location>
        <begin position="306"/>
        <end position="315"/>
    </location>
</feature>
<gene>
    <name evidence="2" type="ORF">KC19_8G040800</name>
</gene>
<feature type="compositionally biased region" description="Acidic residues" evidence="1">
    <location>
        <begin position="361"/>
        <end position="383"/>
    </location>
</feature>
<dbReference type="AlphaFoldDB" id="A0A8T0GZL1"/>
<accession>A0A8T0GZL1</accession>
<evidence type="ECO:0000313" key="3">
    <source>
        <dbReference type="Proteomes" id="UP000822688"/>
    </source>
</evidence>
<name>A0A8T0GZL1_CERPU</name>
<dbReference type="EMBL" id="CM026429">
    <property type="protein sequence ID" value="KAG0563554.1"/>
    <property type="molecule type" value="Genomic_DNA"/>
</dbReference>
<evidence type="ECO:0000313" key="2">
    <source>
        <dbReference type="EMBL" id="KAG0563554.1"/>
    </source>
</evidence>
<feature type="compositionally biased region" description="Basic and acidic residues" evidence="1">
    <location>
        <begin position="348"/>
        <end position="360"/>
    </location>
</feature>
<keyword evidence="3" id="KW-1185">Reference proteome</keyword>
<evidence type="ECO:0000256" key="1">
    <source>
        <dbReference type="SAM" id="MobiDB-lite"/>
    </source>
</evidence>
<dbReference type="Proteomes" id="UP000822688">
    <property type="component" value="Chromosome 8"/>
</dbReference>
<protein>
    <submittedName>
        <fullName evidence="2">Uncharacterized protein</fullName>
    </submittedName>
</protein>